<dbReference type="AlphaFoldDB" id="A0AAE3QC03"/>
<keyword evidence="1 4" id="KW-0031">Aminopeptidase</keyword>
<dbReference type="InterPro" id="IPR050491">
    <property type="entry name" value="AmpC-like"/>
</dbReference>
<keyword evidence="5" id="KW-1185">Reference proteome</keyword>
<dbReference type="NCBIfam" id="NF009622">
    <property type="entry name" value="PRK13128.1"/>
    <property type="match status" value="1"/>
</dbReference>
<sequence length="519" mass="56408">MSEIDTISLEAAIRVLPSRYKGPGGAVGVVKDGVVILRHAWGYADLESRVPMTAETLLPICSISKQFTCAVLLDVAGDPSTLDKQLVDLLPNLEMPRPTVADLCNMQSGLRDYWALTVLQGAMADGIFREEDARPILTRMCTTHFTPGKHYSYSNGNFRILHDLIEAKAGRRLAELYRERIFERAGMETAYLASDTGAPLNGVKGYEGNEDVGYFPATNRIFWSGDAGIAATLDDMLAWERFIDSTRSDADGLYNRLSAPQPFSNGAPSHYGFGLAREKLGDVALTGHGGALRGFRCRRLHAASRRLSVVVMFNHEADAHAASLFLMRAALGQPEEPVSGERPVPEWGGNYLESATGLVLEVTTSADHLVARFAGSEEKLILDADGIARSKLMTLERTGDAIRLRRPGENLDSVAIRVSGDAMPDIEGRFYSREIDASLQIVSAGGAYFVGFEGYLGSGAMHPMSPVGEDVWSISCRRSMDAPAPGDWTVQVRRDASGQVGGLAISCWLARNVEYAKID</sequence>
<dbReference type="PANTHER" id="PTHR46825">
    <property type="entry name" value="D-ALANYL-D-ALANINE-CARBOXYPEPTIDASE/ENDOPEPTIDASE AMPH"/>
    <property type="match status" value="1"/>
</dbReference>
<dbReference type="Gene3D" id="2.40.128.50">
    <property type="match status" value="2"/>
</dbReference>
<dbReference type="EMBL" id="JALDYZ010000003">
    <property type="protein sequence ID" value="MDI7922051.1"/>
    <property type="molecule type" value="Genomic_DNA"/>
</dbReference>
<keyword evidence="1 4" id="KW-0645">Protease</keyword>
<dbReference type="PANTHER" id="PTHR46825:SF9">
    <property type="entry name" value="BETA-LACTAMASE-RELATED DOMAIN-CONTAINING PROTEIN"/>
    <property type="match status" value="1"/>
</dbReference>
<dbReference type="RefSeq" id="WP_311785934.1">
    <property type="nucleotide sequence ID" value="NZ_JALDYY010000003.1"/>
</dbReference>
<dbReference type="InterPro" id="IPR001466">
    <property type="entry name" value="Beta-lactam-related"/>
</dbReference>
<feature type="domain" description="Beta-lactamase-related" evidence="2">
    <location>
        <begin position="10"/>
        <end position="318"/>
    </location>
</feature>
<dbReference type="InterPro" id="IPR027279">
    <property type="entry name" value="D_amino_pept/lipop_sf"/>
</dbReference>
<feature type="domain" description="D-aminopeptidase" evidence="3">
    <location>
        <begin position="343"/>
        <end position="515"/>
    </location>
</feature>
<dbReference type="Gene3D" id="3.40.710.10">
    <property type="entry name" value="DD-peptidase/beta-lactamase superfamily"/>
    <property type="match status" value="1"/>
</dbReference>
<dbReference type="InterPro" id="IPR012338">
    <property type="entry name" value="Beta-lactam/transpept-like"/>
</dbReference>
<protein>
    <submittedName>
        <fullName evidence="4">D-aminopeptidase</fullName>
        <ecNumber evidence="4">3.4.11.19</ecNumber>
    </submittedName>
</protein>
<dbReference type="Pfam" id="PF00144">
    <property type="entry name" value="Beta-lactamase"/>
    <property type="match status" value="1"/>
</dbReference>
<name>A0AAE3QC03_9HYPH</name>
<evidence type="ECO:0000313" key="5">
    <source>
        <dbReference type="Proteomes" id="UP001161580"/>
    </source>
</evidence>
<reference evidence="4" key="1">
    <citation type="submission" date="2022-03" db="EMBL/GenBank/DDBJ databases">
        <title>Fererhizobium litorale gen. nov., sp. nov., isolated from sandy sediments of the Sea of Japan seashore.</title>
        <authorList>
            <person name="Romanenko L."/>
            <person name="Kurilenko V."/>
            <person name="Otstavnykh N."/>
            <person name="Svetashev V."/>
            <person name="Tekutyeva L."/>
            <person name="Isaeva M."/>
            <person name="Mikhailov V."/>
        </authorList>
    </citation>
    <scope>NUCLEOTIDE SEQUENCE</scope>
    <source>
        <strain evidence="4">KMM 9576</strain>
    </source>
</reference>
<evidence type="ECO:0000313" key="4">
    <source>
        <dbReference type="EMBL" id="MDI7922051.1"/>
    </source>
</evidence>
<evidence type="ECO:0000259" key="3">
    <source>
        <dbReference type="Pfam" id="PF07930"/>
    </source>
</evidence>
<dbReference type="EC" id="3.4.11.19" evidence="4"/>
<dbReference type="SUPFAM" id="SSF50886">
    <property type="entry name" value="D-aminopeptidase, middle and C-terminal domains"/>
    <property type="match status" value="2"/>
</dbReference>
<dbReference type="Pfam" id="PF07930">
    <property type="entry name" value="DAP_B"/>
    <property type="match status" value="1"/>
</dbReference>
<dbReference type="InterPro" id="IPR012856">
    <property type="entry name" value="DAP_B_dom"/>
</dbReference>
<accession>A0AAE3QC03</accession>
<comment type="caution">
    <text evidence="4">The sequence shown here is derived from an EMBL/GenBank/DDBJ whole genome shotgun (WGS) entry which is preliminary data.</text>
</comment>
<proteinExistence type="predicted"/>
<gene>
    <name evidence="4" type="ORF">MRS75_08105</name>
</gene>
<dbReference type="SUPFAM" id="SSF56601">
    <property type="entry name" value="beta-lactamase/transpeptidase-like"/>
    <property type="match status" value="1"/>
</dbReference>
<dbReference type="GO" id="GO:0004177">
    <property type="term" value="F:aminopeptidase activity"/>
    <property type="evidence" value="ECO:0007669"/>
    <property type="project" value="UniProtKB-KW"/>
</dbReference>
<keyword evidence="4" id="KW-0378">Hydrolase</keyword>
<dbReference type="Proteomes" id="UP001161580">
    <property type="component" value="Unassembled WGS sequence"/>
</dbReference>
<organism evidence="4 5">
    <name type="scientific">Ferirhizobium litorale</name>
    <dbReference type="NCBI Taxonomy" id="2927786"/>
    <lineage>
        <taxon>Bacteria</taxon>
        <taxon>Pseudomonadati</taxon>
        <taxon>Pseudomonadota</taxon>
        <taxon>Alphaproteobacteria</taxon>
        <taxon>Hyphomicrobiales</taxon>
        <taxon>Rhizobiaceae</taxon>
        <taxon>Ferirhizobium</taxon>
    </lineage>
</organism>
<evidence type="ECO:0000256" key="1">
    <source>
        <dbReference type="ARBA" id="ARBA00022438"/>
    </source>
</evidence>
<evidence type="ECO:0000259" key="2">
    <source>
        <dbReference type="Pfam" id="PF00144"/>
    </source>
</evidence>